<keyword evidence="1" id="KW-0175">Coiled coil</keyword>
<feature type="coiled-coil region" evidence="1">
    <location>
        <begin position="126"/>
        <end position="248"/>
    </location>
</feature>
<dbReference type="GeneID" id="136809634"/>
<dbReference type="RefSeq" id="XP_066922281.1">
    <property type="nucleotide sequence ID" value="XM_067066180.1"/>
</dbReference>
<evidence type="ECO:0000313" key="2">
    <source>
        <dbReference type="EnsemblMetazoa" id="CLYHEMP010332.1"/>
    </source>
</evidence>
<keyword evidence="3" id="KW-1185">Reference proteome</keyword>
<dbReference type="Proteomes" id="UP000594262">
    <property type="component" value="Unplaced"/>
</dbReference>
<proteinExistence type="predicted"/>
<sequence length="460" mass="54743">MREIERNTFHQKGKSSRTLGSMVRFPNLMNRSIFRTKGLSPDVGKVNHKTVDDSIEEKTLKIDEVNGKEFVSGNISSLQSHSVDCEEKLTLKTGLLLDQEREGKCSGNDKMELKGCIDEDLEGKTVDELQEQIRNMKRTYLFEQNHLMEGCELEKFELRESYEEEKTRLKKAFENEKTELLKEIERKDKMLEKLADVLKEQHQKDLEMYKTKIEEEFNTKYILCEKFNKTLQTAIENVQRIIQNNEQTFGNLHEFKTLKECKTQMNDLMPKKDSEAFNAQNETVGGGLIRSISDPTQQRRSDENAAVKCKLSVTKAHSFEYESRSDDDIQHEMAEVYRKQKTELVKLFTAEKDEDRQRLRDEKERFEREVRTEYDSRMIVERNAWRDTIEDLEREINILKFEREQLDRNYCLGMDEMRTEFEVEKQQIYRRFSETQTMYQNKLRDFRKDFTKEKKVCVSD</sequence>
<dbReference type="AlphaFoldDB" id="A0A7M5UHB2"/>
<dbReference type="OrthoDB" id="5968697at2759"/>
<evidence type="ECO:0000313" key="3">
    <source>
        <dbReference type="Proteomes" id="UP000594262"/>
    </source>
</evidence>
<protein>
    <submittedName>
        <fullName evidence="2">Uncharacterized protein</fullName>
    </submittedName>
</protein>
<organism evidence="2 3">
    <name type="scientific">Clytia hemisphaerica</name>
    <dbReference type="NCBI Taxonomy" id="252671"/>
    <lineage>
        <taxon>Eukaryota</taxon>
        <taxon>Metazoa</taxon>
        <taxon>Cnidaria</taxon>
        <taxon>Hydrozoa</taxon>
        <taxon>Hydroidolina</taxon>
        <taxon>Leptothecata</taxon>
        <taxon>Obeliida</taxon>
        <taxon>Clytiidae</taxon>
        <taxon>Clytia</taxon>
    </lineage>
</organism>
<evidence type="ECO:0000256" key="1">
    <source>
        <dbReference type="SAM" id="Coils"/>
    </source>
</evidence>
<accession>A0A7M5UHB2</accession>
<feature type="coiled-coil region" evidence="1">
    <location>
        <begin position="349"/>
        <end position="409"/>
    </location>
</feature>
<name>A0A7M5UHB2_9CNID</name>
<dbReference type="EnsemblMetazoa" id="CLYHEMT010332.1">
    <property type="protein sequence ID" value="CLYHEMP010332.1"/>
    <property type="gene ID" value="CLYHEMG010332"/>
</dbReference>
<reference evidence="2" key="1">
    <citation type="submission" date="2021-01" db="UniProtKB">
        <authorList>
            <consortium name="EnsemblMetazoa"/>
        </authorList>
    </citation>
    <scope>IDENTIFICATION</scope>
</reference>